<gene>
    <name evidence="7" type="ORF">HDA36_001263</name>
</gene>
<dbReference type="GO" id="GO:0000976">
    <property type="term" value="F:transcription cis-regulatory region binding"/>
    <property type="evidence" value="ECO:0007669"/>
    <property type="project" value="TreeGrafter"/>
</dbReference>
<feature type="domain" description="HTH tetR-type" evidence="6">
    <location>
        <begin position="67"/>
        <end position="127"/>
    </location>
</feature>
<name>A0A7W8QJ39_9ACTN</name>
<feature type="DNA-binding region" description="H-T-H motif" evidence="4">
    <location>
        <begin position="90"/>
        <end position="109"/>
    </location>
</feature>
<dbReference type="RefSeq" id="WP_184390403.1">
    <property type="nucleotide sequence ID" value="NZ_BAAAJD010000007.1"/>
</dbReference>
<keyword evidence="1" id="KW-0805">Transcription regulation</keyword>
<dbReference type="EMBL" id="JACHDB010000001">
    <property type="protein sequence ID" value="MBB5431179.1"/>
    <property type="molecule type" value="Genomic_DNA"/>
</dbReference>
<dbReference type="Gene3D" id="1.10.10.60">
    <property type="entry name" value="Homeodomain-like"/>
    <property type="match status" value="1"/>
</dbReference>
<comment type="caution">
    <text evidence="7">The sequence shown here is derived from an EMBL/GenBank/DDBJ whole genome shotgun (WGS) entry which is preliminary data.</text>
</comment>
<dbReference type="Pfam" id="PF02909">
    <property type="entry name" value="TetR_C_1"/>
    <property type="match status" value="1"/>
</dbReference>
<feature type="region of interest" description="Disordered" evidence="5">
    <location>
        <begin position="21"/>
        <end position="69"/>
    </location>
</feature>
<dbReference type="SUPFAM" id="SSF46689">
    <property type="entry name" value="Homeodomain-like"/>
    <property type="match status" value="1"/>
</dbReference>
<dbReference type="GO" id="GO:0003700">
    <property type="term" value="F:DNA-binding transcription factor activity"/>
    <property type="evidence" value="ECO:0007669"/>
    <property type="project" value="TreeGrafter"/>
</dbReference>
<dbReference type="PANTHER" id="PTHR30055:SF151">
    <property type="entry name" value="TRANSCRIPTIONAL REGULATORY PROTEIN"/>
    <property type="match status" value="1"/>
</dbReference>
<evidence type="ECO:0000256" key="4">
    <source>
        <dbReference type="PROSITE-ProRule" id="PRU00335"/>
    </source>
</evidence>
<reference evidence="7 8" key="1">
    <citation type="submission" date="2020-08" db="EMBL/GenBank/DDBJ databases">
        <title>Sequencing the genomes of 1000 actinobacteria strains.</title>
        <authorList>
            <person name="Klenk H.-P."/>
        </authorList>
    </citation>
    <scope>NUCLEOTIDE SEQUENCE [LARGE SCALE GENOMIC DNA]</scope>
    <source>
        <strain evidence="7 8">DSM 44551</strain>
    </source>
</reference>
<feature type="compositionally biased region" description="Low complexity" evidence="5">
    <location>
        <begin position="27"/>
        <end position="41"/>
    </location>
</feature>
<dbReference type="Gene3D" id="1.10.357.10">
    <property type="entry name" value="Tetracycline Repressor, domain 2"/>
    <property type="match status" value="1"/>
</dbReference>
<dbReference type="InterPro" id="IPR004111">
    <property type="entry name" value="Repressor_TetR_C"/>
</dbReference>
<evidence type="ECO:0000256" key="5">
    <source>
        <dbReference type="SAM" id="MobiDB-lite"/>
    </source>
</evidence>
<dbReference type="AlphaFoldDB" id="A0A7W8QJ39"/>
<sequence length="295" mass="31594">MPARGRRPRYCSRSCQARAYRARAAARTRPADGAEPAAGPDEGQREAGRPGAAAPRPAGGDRPRTGGLSRDRIVRAAVRIADSDGLETMSMRHVAEVLGAQVMSLYHHIEGKDELIDLMVEAVFGEGPEPAGGEGWRSGLEASARWEWSLYSTHPWVLEVLASVQPPLVPGVLSGVERGLQALDGLGLDTVTAHRIYLGVSGLVQGLALLRVSEIAAERRDGGASLARWRAVQVPAVLEELGPDRFPRHAALRGDVDSLADLEEVFEFSLQRHLDGLALFLEGAGDRAPAAGEER</sequence>
<dbReference type="PROSITE" id="PS50977">
    <property type="entry name" value="HTH_TETR_2"/>
    <property type="match status" value="1"/>
</dbReference>
<evidence type="ECO:0000256" key="3">
    <source>
        <dbReference type="ARBA" id="ARBA00023163"/>
    </source>
</evidence>
<dbReference type="InterPro" id="IPR009057">
    <property type="entry name" value="Homeodomain-like_sf"/>
</dbReference>
<dbReference type="PANTHER" id="PTHR30055">
    <property type="entry name" value="HTH-TYPE TRANSCRIPTIONAL REGULATOR RUTR"/>
    <property type="match status" value="1"/>
</dbReference>
<evidence type="ECO:0000256" key="1">
    <source>
        <dbReference type="ARBA" id="ARBA00023015"/>
    </source>
</evidence>
<evidence type="ECO:0000259" key="6">
    <source>
        <dbReference type="PROSITE" id="PS50977"/>
    </source>
</evidence>
<keyword evidence="8" id="KW-1185">Reference proteome</keyword>
<dbReference type="InterPro" id="IPR001647">
    <property type="entry name" value="HTH_TetR"/>
</dbReference>
<organism evidence="7 8">
    <name type="scientific">Nocardiopsis composta</name>
    <dbReference type="NCBI Taxonomy" id="157465"/>
    <lineage>
        <taxon>Bacteria</taxon>
        <taxon>Bacillati</taxon>
        <taxon>Actinomycetota</taxon>
        <taxon>Actinomycetes</taxon>
        <taxon>Streptosporangiales</taxon>
        <taxon>Nocardiopsidaceae</taxon>
        <taxon>Nocardiopsis</taxon>
    </lineage>
</organism>
<protein>
    <submittedName>
        <fullName evidence="7">AcrR family transcriptional regulator</fullName>
    </submittedName>
</protein>
<feature type="compositionally biased region" description="Basic and acidic residues" evidence="5">
    <location>
        <begin position="59"/>
        <end position="69"/>
    </location>
</feature>
<feature type="compositionally biased region" description="Low complexity" evidence="5">
    <location>
        <begin position="49"/>
        <end position="58"/>
    </location>
</feature>
<evidence type="ECO:0000256" key="2">
    <source>
        <dbReference type="ARBA" id="ARBA00023125"/>
    </source>
</evidence>
<proteinExistence type="predicted"/>
<accession>A0A7W8QJ39</accession>
<dbReference type="Proteomes" id="UP000572635">
    <property type="component" value="Unassembled WGS sequence"/>
</dbReference>
<keyword evidence="3" id="KW-0804">Transcription</keyword>
<dbReference type="InterPro" id="IPR036271">
    <property type="entry name" value="Tet_transcr_reg_TetR-rel_C_sf"/>
</dbReference>
<evidence type="ECO:0000313" key="7">
    <source>
        <dbReference type="EMBL" id="MBB5431179.1"/>
    </source>
</evidence>
<dbReference type="GO" id="GO:0045892">
    <property type="term" value="P:negative regulation of DNA-templated transcription"/>
    <property type="evidence" value="ECO:0007669"/>
    <property type="project" value="InterPro"/>
</dbReference>
<dbReference type="InterPro" id="IPR050109">
    <property type="entry name" value="HTH-type_TetR-like_transc_reg"/>
</dbReference>
<keyword evidence="2 4" id="KW-0238">DNA-binding</keyword>
<dbReference type="SUPFAM" id="SSF48498">
    <property type="entry name" value="Tetracyclin repressor-like, C-terminal domain"/>
    <property type="match status" value="1"/>
</dbReference>
<evidence type="ECO:0000313" key="8">
    <source>
        <dbReference type="Proteomes" id="UP000572635"/>
    </source>
</evidence>